<evidence type="ECO:0000256" key="2">
    <source>
        <dbReference type="ARBA" id="ARBA00010941"/>
    </source>
</evidence>
<evidence type="ECO:0000259" key="9">
    <source>
        <dbReference type="Pfam" id="PF00316"/>
    </source>
</evidence>
<dbReference type="GO" id="GO:0042132">
    <property type="term" value="F:fructose 1,6-bisphosphate 1-phosphatase activity"/>
    <property type="evidence" value="ECO:0007669"/>
    <property type="project" value="UniProtKB-EC"/>
</dbReference>
<feature type="domain" description="Fructose-1-6-bisphosphatase class I N-terminal" evidence="9">
    <location>
        <begin position="47"/>
        <end position="181"/>
    </location>
</feature>
<evidence type="ECO:0000256" key="4">
    <source>
        <dbReference type="ARBA" id="ARBA00022801"/>
    </source>
</evidence>
<comment type="caution">
    <text evidence="11">The sequence shown here is derived from an EMBL/GenBank/DDBJ whole genome shotgun (WGS) entry which is preliminary data.</text>
</comment>
<dbReference type="Pfam" id="PF18913">
    <property type="entry name" value="FBPase_C"/>
    <property type="match status" value="1"/>
</dbReference>
<keyword evidence="7" id="KW-0479">Metal-binding</keyword>
<dbReference type="InterPro" id="IPR044015">
    <property type="entry name" value="FBPase_C_dom"/>
</dbReference>
<gene>
    <name evidence="7" type="primary">fbp</name>
    <name evidence="11" type="ORF">ACFSKQ_04620</name>
</gene>
<dbReference type="InterPro" id="IPR000146">
    <property type="entry name" value="FBPase_class-1"/>
</dbReference>
<keyword evidence="4 7" id="KW-0378">Hydrolase</keyword>
<evidence type="ECO:0000313" key="12">
    <source>
        <dbReference type="Proteomes" id="UP001597371"/>
    </source>
</evidence>
<evidence type="ECO:0000256" key="5">
    <source>
        <dbReference type="ARBA" id="ARBA00023277"/>
    </source>
</evidence>
<dbReference type="PRINTS" id="PR00115">
    <property type="entry name" value="F16BPHPHTASE"/>
</dbReference>
<comment type="caution">
    <text evidence="7">Lacks conserved residue(s) required for the propagation of feature annotation.</text>
</comment>
<dbReference type="EMBL" id="JBHUIJ010000005">
    <property type="protein sequence ID" value="MFD2236746.1"/>
    <property type="molecule type" value="Genomic_DNA"/>
</dbReference>
<comment type="cofactor">
    <cofactor evidence="7">
        <name>Mg(2+)</name>
        <dbReference type="ChEBI" id="CHEBI:18420"/>
    </cofactor>
    <text evidence="7">Binds 2 magnesium ions per subunit.</text>
</comment>
<name>A0ABW5CIK0_9HYPH</name>
<dbReference type="PIRSF" id="PIRSF000904">
    <property type="entry name" value="FBPtase_SBPase"/>
    <property type="match status" value="1"/>
</dbReference>
<comment type="catalytic activity">
    <reaction evidence="1 7">
        <text>beta-D-fructose 1,6-bisphosphate + H2O = beta-D-fructose 6-phosphate + phosphate</text>
        <dbReference type="Rhea" id="RHEA:11064"/>
        <dbReference type="ChEBI" id="CHEBI:15377"/>
        <dbReference type="ChEBI" id="CHEBI:32966"/>
        <dbReference type="ChEBI" id="CHEBI:43474"/>
        <dbReference type="ChEBI" id="CHEBI:57634"/>
        <dbReference type="EC" id="3.1.3.11"/>
    </reaction>
</comment>
<keyword evidence="5 7" id="KW-0119">Carbohydrate metabolism</keyword>
<evidence type="ECO:0000256" key="7">
    <source>
        <dbReference type="HAMAP-Rule" id="MF_01855"/>
    </source>
</evidence>
<feature type="binding site" evidence="7">
    <location>
        <position position="199"/>
    </location>
    <ligand>
        <name>substrate</name>
    </ligand>
</feature>
<dbReference type="RefSeq" id="WP_209739954.1">
    <property type="nucleotide sequence ID" value="NZ_CP072611.1"/>
</dbReference>
<accession>A0ABW5CIK0</accession>
<evidence type="ECO:0000256" key="1">
    <source>
        <dbReference type="ARBA" id="ARBA00001273"/>
    </source>
</evidence>
<dbReference type="Gene3D" id="3.30.540.10">
    <property type="entry name" value="Fructose-1,6-Bisphosphatase, subunit A, domain 1"/>
    <property type="match status" value="1"/>
</dbReference>
<organism evidence="11 12">
    <name type="scientific">Aureimonas populi</name>
    <dbReference type="NCBI Taxonomy" id="1701758"/>
    <lineage>
        <taxon>Bacteria</taxon>
        <taxon>Pseudomonadati</taxon>
        <taxon>Pseudomonadota</taxon>
        <taxon>Alphaproteobacteria</taxon>
        <taxon>Hyphomicrobiales</taxon>
        <taxon>Aurantimonadaceae</taxon>
        <taxon>Aureimonas</taxon>
    </lineage>
</organism>
<comment type="subunit">
    <text evidence="7">Homotetramer.</text>
</comment>
<dbReference type="SUPFAM" id="SSF56655">
    <property type="entry name" value="Carbohydrate phosphatase"/>
    <property type="match status" value="1"/>
</dbReference>
<dbReference type="Proteomes" id="UP001597371">
    <property type="component" value="Unassembled WGS sequence"/>
</dbReference>
<dbReference type="Gene3D" id="3.40.190.80">
    <property type="match status" value="1"/>
</dbReference>
<dbReference type="Pfam" id="PF00316">
    <property type="entry name" value="FBPase"/>
    <property type="match status" value="1"/>
</dbReference>
<evidence type="ECO:0000259" key="10">
    <source>
        <dbReference type="Pfam" id="PF18913"/>
    </source>
</evidence>
<dbReference type="EC" id="3.1.3.11" evidence="7"/>
<comment type="subcellular location">
    <subcellularLocation>
        <location evidence="7">Cytoplasm</location>
    </subcellularLocation>
</comment>
<reference evidence="12" key="1">
    <citation type="journal article" date="2019" name="Int. J. Syst. Evol. Microbiol.">
        <title>The Global Catalogue of Microorganisms (GCM) 10K type strain sequencing project: providing services to taxonomists for standard genome sequencing and annotation.</title>
        <authorList>
            <consortium name="The Broad Institute Genomics Platform"/>
            <consortium name="The Broad Institute Genome Sequencing Center for Infectious Disease"/>
            <person name="Wu L."/>
            <person name="Ma J."/>
        </authorList>
    </citation>
    <scope>NUCLEOTIDE SEQUENCE [LARGE SCALE GENOMIC DNA]</scope>
    <source>
        <strain evidence="12">ZS-35-S2</strain>
    </source>
</reference>
<dbReference type="PIRSF" id="PIRSF500210">
    <property type="entry name" value="FBPtase"/>
    <property type="match status" value="1"/>
</dbReference>
<comment type="pathway">
    <text evidence="6">Carbohydrate biosynthesis.</text>
</comment>
<dbReference type="PANTHER" id="PTHR11556">
    <property type="entry name" value="FRUCTOSE-1,6-BISPHOSPHATASE-RELATED"/>
    <property type="match status" value="1"/>
</dbReference>
<feature type="binding site" evidence="7">
    <location>
        <begin position="108"/>
        <end position="111"/>
    </location>
    <ligand>
        <name>substrate</name>
    </ligand>
</feature>
<comment type="similarity">
    <text evidence="2 7 8">Belongs to the FBPase class 1 family.</text>
</comment>
<feature type="binding site" evidence="7">
    <location>
        <position position="105"/>
    </location>
    <ligand>
        <name>Mg(2+)</name>
        <dbReference type="ChEBI" id="CHEBI:18420"/>
        <label>1</label>
    </ligand>
</feature>
<evidence type="ECO:0000256" key="6">
    <source>
        <dbReference type="ARBA" id="ARBA00024331"/>
    </source>
</evidence>
<feature type="domain" description="Fructose-1-6-bisphosphatase class 1 C-terminal" evidence="10">
    <location>
        <begin position="189"/>
        <end position="321"/>
    </location>
</feature>
<dbReference type="HAMAP" id="MF_01855">
    <property type="entry name" value="FBPase_class1"/>
    <property type="match status" value="1"/>
</dbReference>
<keyword evidence="3 7" id="KW-0963">Cytoplasm</keyword>
<sequence>MQKTLDDNLAALAGSPLADTAACVGSLAAAAIELHRLIQNGGAEGGAEATGIGNSGGDLQKALDVAADRLFVEAARRSPVSFYGSEEQDEAVPMAPAGTLALAIDPLDGSSNIETNVSIGTIFSILPAGGEHAGADTVFRQPGRRQLAAGFFVYGPQLLLVLSFGQGTATYAFRPATGRFEVLIEAMAIPETAKEFAVNASNQRHWEAPMRRYIDDCLAGKDGPRGRDFNMRWVASAVADAYRIFLRGGVYLYPGDTRKGYSSGRIRLTYEANPIAFLAENAGGAASDGLNPILDIVPEGLHQRTPVVFGSRDEVLEVARYAADPDNLGERFSAFERPLAPL</sequence>
<dbReference type="CDD" id="cd00354">
    <property type="entry name" value="FBPase"/>
    <property type="match status" value="1"/>
</dbReference>
<dbReference type="NCBIfam" id="NF006780">
    <property type="entry name" value="PRK09293.1-4"/>
    <property type="match status" value="1"/>
</dbReference>
<protein>
    <recommendedName>
        <fullName evidence="7">Fructose-1,6-bisphosphatase class 1</fullName>
        <shortName evidence="7">FBPase class 1</shortName>
        <ecNumber evidence="7">3.1.3.11</ecNumber>
    </recommendedName>
    <alternativeName>
        <fullName evidence="7">D-fructose-1,6-bisphosphate 1-phosphohydrolase class 1</fullName>
    </alternativeName>
</protein>
<feature type="binding site" evidence="7">
    <location>
        <position position="108"/>
    </location>
    <ligand>
        <name>Mg(2+)</name>
        <dbReference type="ChEBI" id="CHEBI:18420"/>
        <label>2</label>
    </ligand>
</feature>
<evidence type="ECO:0000256" key="3">
    <source>
        <dbReference type="ARBA" id="ARBA00022490"/>
    </source>
</evidence>
<keyword evidence="12" id="KW-1185">Reference proteome</keyword>
<dbReference type="InterPro" id="IPR028343">
    <property type="entry name" value="FBPtase"/>
</dbReference>
<evidence type="ECO:0000256" key="8">
    <source>
        <dbReference type="RuleBase" id="RU000508"/>
    </source>
</evidence>
<proteinExistence type="inferred from homology"/>
<feature type="binding site" evidence="7">
    <location>
        <position position="105"/>
    </location>
    <ligand>
        <name>Mg(2+)</name>
        <dbReference type="ChEBI" id="CHEBI:18420"/>
        <label>2</label>
    </ligand>
</feature>
<feature type="binding site" evidence="7">
    <location>
        <position position="271"/>
    </location>
    <ligand>
        <name>Mg(2+)</name>
        <dbReference type="ChEBI" id="CHEBI:18420"/>
        <label>2</label>
    </ligand>
</feature>
<feature type="binding site" evidence="7">
    <location>
        <begin position="251"/>
        <end position="253"/>
    </location>
    <ligand>
        <name>substrate</name>
    </ligand>
</feature>
<dbReference type="PANTHER" id="PTHR11556:SF35">
    <property type="entry name" value="SEDOHEPTULOSE-1,7-BISPHOSPHATASE, CHLOROPLASTIC"/>
    <property type="match status" value="1"/>
</dbReference>
<evidence type="ECO:0000313" key="11">
    <source>
        <dbReference type="EMBL" id="MFD2236746.1"/>
    </source>
</evidence>
<dbReference type="InterPro" id="IPR033391">
    <property type="entry name" value="FBPase_N"/>
</dbReference>
<keyword evidence="7" id="KW-0460">Magnesium</keyword>
<feature type="binding site" evidence="7">
    <location>
        <position position="86"/>
    </location>
    <ligand>
        <name>Mg(2+)</name>
        <dbReference type="ChEBI" id="CHEBI:18420"/>
        <label>1</label>
    </ligand>
</feature>
<feature type="binding site" evidence="7">
    <location>
        <position position="107"/>
    </location>
    <ligand>
        <name>Mg(2+)</name>
        <dbReference type="ChEBI" id="CHEBI:18420"/>
        <label>1</label>
    </ligand>
</feature>